<name>A0A0C3BZG5_HEBCY</name>
<evidence type="ECO:0000313" key="2">
    <source>
        <dbReference type="EMBL" id="KIM41980.1"/>
    </source>
</evidence>
<feature type="compositionally biased region" description="Basic and acidic residues" evidence="1">
    <location>
        <begin position="163"/>
        <end position="177"/>
    </location>
</feature>
<accession>A0A0C3BZG5</accession>
<dbReference type="EMBL" id="KN831779">
    <property type="protein sequence ID" value="KIM41980.1"/>
    <property type="molecule type" value="Genomic_DNA"/>
</dbReference>
<proteinExistence type="predicted"/>
<feature type="compositionally biased region" description="Low complexity" evidence="1">
    <location>
        <begin position="354"/>
        <end position="368"/>
    </location>
</feature>
<sequence length="368" mass="39841">MLNAFKLKPFDLEPIYAEWKDGPIFTGNPKKDLPVEEWLEKIKEGCVERGVPEEYWYKVAQHFMGPKARARLDELKQVIVKVHGGKYRWTWKKFKVAMMNMGWTIDKDAKETIKVQGRGSGLWFMRRKDTDSSSTKDDETSGVKKGEGSGRKSTAGPPTKATEPTKDTNKQDDESIKKPSRSNSMWFAKGSVVEEPEENELPLEPPRPRATRSATISGFWPGKMAAEHKCDHPQRPGHQKAGSDGAIMTMKKTTKGSSQTEVSGQEVTTTAEAQAPAWLLNACTALEFITSEHPKAMSIISAILITAGSIPAIPAIAAGAGGAVLASGAAHAIGAIAVGVGQALNAGVQHQQKKQQSGSSGSHISEGH</sequence>
<dbReference type="STRING" id="686832.A0A0C3BZG5"/>
<gene>
    <name evidence="2" type="ORF">M413DRAFT_10804</name>
</gene>
<evidence type="ECO:0000256" key="1">
    <source>
        <dbReference type="SAM" id="MobiDB-lite"/>
    </source>
</evidence>
<organism evidence="2 3">
    <name type="scientific">Hebeloma cylindrosporum</name>
    <dbReference type="NCBI Taxonomy" id="76867"/>
    <lineage>
        <taxon>Eukaryota</taxon>
        <taxon>Fungi</taxon>
        <taxon>Dikarya</taxon>
        <taxon>Basidiomycota</taxon>
        <taxon>Agaricomycotina</taxon>
        <taxon>Agaricomycetes</taxon>
        <taxon>Agaricomycetidae</taxon>
        <taxon>Agaricales</taxon>
        <taxon>Agaricineae</taxon>
        <taxon>Hymenogastraceae</taxon>
        <taxon>Hebeloma</taxon>
    </lineage>
</organism>
<reference evidence="2 3" key="1">
    <citation type="submission" date="2014-04" db="EMBL/GenBank/DDBJ databases">
        <authorList>
            <consortium name="DOE Joint Genome Institute"/>
            <person name="Kuo A."/>
            <person name="Gay G."/>
            <person name="Dore J."/>
            <person name="Kohler A."/>
            <person name="Nagy L.G."/>
            <person name="Floudas D."/>
            <person name="Copeland A."/>
            <person name="Barry K.W."/>
            <person name="Cichocki N."/>
            <person name="Veneault-Fourrey C."/>
            <person name="LaButti K."/>
            <person name="Lindquist E.A."/>
            <person name="Lipzen A."/>
            <person name="Lundell T."/>
            <person name="Morin E."/>
            <person name="Murat C."/>
            <person name="Sun H."/>
            <person name="Tunlid A."/>
            <person name="Henrissat B."/>
            <person name="Grigoriev I.V."/>
            <person name="Hibbett D.S."/>
            <person name="Martin F."/>
            <person name="Nordberg H.P."/>
            <person name="Cantor M.N."/>
            <person name="Hua S.X."/>
        </authorList>
    </citation>
    <scope>NUCLEOTIDE SEQUENCE [LARGE SCALE GENOMIC DNA]</scope>
    <source>
        <strain evidence="3">h7</strain>
    </source>
</reference>
<dbReference type="AlphaFoldDB" id="A0A0C3BZG5"/>
<dbReference type="Proteomes" id="UP000053424">
    <property type="component" value="Unassembled WGS sequence"/>
</dbReference>
<keyword evidence="3" id="KW-1185">Reference proteome</keyword>
<feature type="region of interest" description="Disordered" evidence="1">
    <location>
        <begin position="124"/>
        <end position="213"/>
    </location>
</feature>
<evidence type="ECO:0000313" key="3">
    <source>
        <dbReference type="Proteomes" id="UP000053424"/>
    </source>
</evidence>
<feature type="compositionally biased region" description="Basic and acidic residues" evidence="1">
    <location>
        <begin position="126"/>
        <end position="150"/>
    </location>
</feature>
<dbReference type="HOGENOM" id="CLU_074149_0_0_1"/>
<protein>
    <submittedName>
        <fullName evidence="2">Uncharacterized protein</fullName>
    </submittedName>
</protein>
<reference evidence="3" key="2">
    <citation type="submission" date="2015-01" db="EMBL/GenBank/DDBJ databases">
        <title>Evolutionary Origins and Diversification of the Mycorrhizal Mutualists.</title>
        <authorList>
            <consortium name="DOE Joint Genome Institute"/>
            <consortium name="Mycorrhizal Genomics Consortium"/>
            <person name="Kohler A."/>
            <person name="Kuo A."/>
            <person name="Nagy L.G."/>
            <person name="Floudas D."/>
            <person name="Copeland A."/>
            <person name="Barry K.W."/>
            <person name="Cichocki N."/>
            <person name="Veneault-Fourrey C."/>
            <person name="LaButti K."/>
            <person name="Lindquist E.A."/>
            <person name="Lipzen A."/>
            <person name="Lundell T."/>
            <person name="Morin E."/>
            <person name="Murat C."/>
            <person name="Riley R."/>
            <person name="Ohm R."/>
            <person name="Sun H."/>
            <person name="Tunlid A."/>
            <person name="Henrissat B."/>
            <person name="Grigoriev I.V."/>
            <person name="Hibbett D.S."/>
            <person name="Martin F."/>
        </authorList>
    </citation>
    <scope>NUCLEOTIDE SEQUENCE [LARGE SCALE GENOMIC DNA]</scope>
    <source>
        <strain evidence="3">h7</strain>
    </source>
</reference>
<feature type="region of interest" description="Disordered" evidence="1">
    <location>
        <begin position="349"/>
        <end position="368"/>
    </location>
</feature>
<dbReference type="OrthoDB" id="3250110at2759"/>